<dbReference type="GO" id="GO:0003677">
    <property type="term" value="F:DNA binding"/>
    <property type="evidence" value="ECO:0007669"/>
    <property type="project" value="UniProtKB-KW"/>
</dbReference>
<reference evidence="1 2" key="1">
    <citation type="submission" date="2016-10" db="EMBL/GenBank/DDBJ databases">
        <authorList>
            <person name="de Groot N.N."/>
        </authorList>
    </citation>
    <scope>NUCLEOTIDE SEQUENCE [LARGE SCALE GENOMIC DNA]</scope>
    <source>
        <strain evidence="1 2">DSM 23142</strain>
    </source>
</reference>
<dbReference type="Pfam" id="PF06224">
    <property type="entry name" value="AlkZ-like"/>
    <property type="match status" value="1"/>
</dbReference>
<organism evidence="1 2">
    <name type="scientific">Microbacterium pygmaeum</name>
    <dbReference type="NCBI Taxonomy" id="370764"/>
    <lineage>
        <taxon>Bacteria</taxon>
        <taxon>Bacillati</taxon>
        <taxon>Actinomycetota</taxon>
        <taxon>Actinomycetes</taxon>
        <taxon>Micrococcales</taxon>
        <taxon>Microbacteriaceae</taxon>
        <taxon>Microbacterium</taxon>
    </lineage>
</organism>
<proteinExistence type="predicted"/>
<keyword evidence="1" id="KW-0238">DNA-binding</keyword>
<dbReference type="PANTHER" id="PTHR38479">
    <property type="entry name" value="LMO0824 PROTEIN"/>
    <property type="match status" value="1"/>
</dbReference>
<dbReference type="Proteomes" id="UP000199009">
    <property type="component" value="Chromosome I"/>
</dbReference>
<dbReference type="RefSeq" id="WP_091488822.1">
    <property type="nucleotide sequence ID" value="NZ_LT629692.1"/>
</dbReference>
<accession>A0A1G7YID1</accession>
<dbReference type="PANTHER" id="PTHR38479:SF2">
    <property type="entry name" value="WINGED HELIX DNA-BINDING DOMAIN-CONTAINING PROTEIN"/>
    <property type="match status" value="1"/>
</dbReference>
<dbReference type="AlphaFoldDB" id="A0A1G7YID1"/>
<evidence type="ECO:0000313" key="2">
    <source>
        <dbReference type="Proteomes" id="UP000199009"/>
    </source>
</evidence>
<keyword evidence="2" id="KW-1185">Reference proteome</keyword>
<sequence length="367" mass="39555">MKTTWATARAWRLRRHFLSGERGTDVAEVVGRLTTVPAWSGDPELAVALRLRDPRPGAVGAALAAGTLIRTYAFGGATHLMRPEDAGAVLALRASGRQWQRKSWQSHYRLRPDDWPELRAVVRDALAAGPLTRPELAAIVTADPRFAHLGGAFTDASHTFLKPFAWQGDLVLGPMRDAEVTLQGLAGSPGWTGIPDLDDAGRHCIVQYLAAYGPAPAEQLQSWFGEGLSAGRKNIDRWVNELGDRLTRIDIDGAHALALSEHVDDVRDAQPDGRVDLLPGHDQWVRGPGTADTHIVPAPLRPAATKGMNLVLQDGLVRGTWKATARNLAITWGGEGPAPTDALRSAAERVAVLLGRPDLDVVFSTTP</sequence>
<dbReference type="STRING" id="370764.SAMN04489810_1764"/>
<gene>
    <name evidence="1" type="ORF">SAMN04489810_1764</name>
</gene>
<dbReference type="InterPro" id="IPR009351">
    <property type="entry name" value="AlkZ-like"/>
</dbReference>
<name>A0A1G7YID1_9MICO</name>
<evidence type="ECO:0000313" key="1">
    <source>
        <dbReference type="EMBL" id="SDG96147.1"/>
    </source>
</evidence>
<dbReference type="EMBL" id="LT629692">
    <property type="protein sequence ID" value="SDG96147.1"/>
    <property type="molecule type" value="Genomic_DNA"/>
</dbReference>
<protein>
    <submittedName>
        <fullName evidence="1">Winged helix DNA-binding domain-containing protein</fullName>
    </submittedName>
</protein>
<dbReference type="OrthoDB" id="9148135at2"/>